<evidence type="ECO:0000313" key="2">
    <source>
        <dbReference type="Proteomes" id="UP000630660"/>
    </source>
</evidence>
<name>A0A9D5KAA9_UNCW3</name>
<comment type="caution">
    <text evidence="1">The sequence shown here is derived from an EMBL/GenBank/DDBJ whole genome shotgun (WGS) entry which is preliminary data.</text>
</comment>
<protein>
    <submittedName>
        <fullName evidence="1">Uncharacterized protein</fullName>
    </submittedName>
</protein>
<evidence type="ECO:0000313" key="1">
    <source>
        <dbReference type="EMBL" id="MBD3365228.1"/>
    </source>
</evidence>
<gene>
    <name evidence="1" type="ORF">GF359_08440</name>
</gene>
<dbReference type="EMBL" id="WJKJ01000281">
    <property type="protein sequence ID" value="MBD3365228.1"/>
    <property type="molecule type" value="Genomic_DNA"/>
</dbReference>
<proteinExistence type="predicted"/>
<organism evidence="1 2">
    <name type="scientific">candidate division WOR-3 bacterium</name>
    <dbReference type="NCBI Taxonomy" id="2052148"/>
    <lineage>
        <taxon>Bacteria</taxon>
        <taxon>Bacteria division WOR-3</taxon>
    </lineage>
</organism>
<dbReference type="AlphaFoldDB" id="A0A9D5KAA9"/>
<dbReference type="Proteomes" id="UP000630660">
    <property type="component" value="Unassembled WGS sequence"/>
</dbReference>
<reference evidence="1" key="1">
    <citation type="submission" date="2019-11" db="EMBL/GenBank/DDBJ databases">
        <title>Microbial mats filling the niche in hypersaline microbial mats.</title>
        <authorList>
            <person name="Wong H.L."/>
            <person name="Macleod F.I."/>
            <person name="White R.A. III"/>
            <person name="Burns B.P."/>
        </authorList>
    </citation>
    <scope>NUCLEOTIDE SEQUENCE</scope>
    <source>
        <strain evidence="1">Bin_327</strain>
    </source>
</reference>
<sequence length="64" mass="7367">MILSTDADKRRLNGGFLDQIYDHDELDKVDDLTIMTMKLLMSFPKSVECFEPPARGLPVFHIIQ</sequence>
<accession>A0A9D5KAA9</accession>